<feature type="compositionally biased region" description="Polar residues" evidence="1">
    <location>
        <begin position="1968"/>
        <end position="1977"/>
    </location>
</feature>
<feature type="compositionally biased region" description="Low complexity" evidence="1">
    <location>
        <begin position="946"/>
        <end position="955"/>
    </location>
</feature>
<feature type="compositionally biased region" description="Basic and acidic residues" evidence="1">
    <location>
        <begin position="1507"/>
        <end position="1519"/>
    </location>
</feature>
<dbReference type="Proteomes" id="UP000410492">
    <property type="component" value="Unassembled WGS sequence"/>
</dbReference>
<dbReference type="InterPro" id="IPR047579">
    <property type="entry name" value="DD_CABYR_SP17"/>
</dbReference>
<feature type="region of interest" description="Disordered" evidence="1">
    <location>
        <begin position="2888"/>
        <end position="3097"/>
    </location>
</feature>
<feature type="compositionally biased region" description="Polar residues" evidence="1">
    <location>
        <begin position="1340"/>
        <end position="1353"/>
    </location>
</feature>
<feature type="compositionally biased region" description="Basic and acidic residues" evidence="1">
    <location>
        <begin position="3088"/>
        <end position="3097"/>
    </location>
</feature>
<dbReference type="Gene3D" id="1.20.5.190">
    <property type="match status" value="1"/>
</dbReference>
<evidence type="ECO:0000313" key="3">
    <source>
        <dbReference type="EMBL" id="VEN42142.1"/>
    </source>
</evidence>
<feature type="compositionally biased region" description="Low complexity" evidence="1">
    <location>
        <begin position="2960"/>
        <end position="2972"/>
    </location>
</feature>
<feature type="compositionally biased region" description="Basic and acidic residues" evidence="1">
    <location>
        <begin position="1153"/>
        <end position="1165"/>
    </location>
</feature>
<proteinExistence type="predicted"/>
<feature type="compositionally biased region" description="Low complexity" evidence="1">
    <location>
        <begin position="1980"/>
        <end position="2000"/>
    </location>
</feature>
<feature type="compositionally biased region" description="Polar residues" evidence="1">
    <location>
        <begin position="2973"/>
        <end position="2984"/>
    </location>
</feature>
<feature type="compositionally biased region" description="Basic and acidic residues" evidence="1">
    <location>
        <begin position="638"/>
        <end position="648"/>
    </location>
</feature>
<feature type="compositionally biased region" description="Basic and acidic residues" evidence="1">
    <location>
        <begin position="2079"/>
        <end position="2138"/>
    </location>
</feature>
<dbReference type="SMART" id="SM00015">
    <property type="entry name" value="IQ"/>
    <property type="match status" value="3"/>
</dbReference>
<feature type="region of interest" description="Disordered" evidence="1">
    <location>
        <begin position="78"/>
        <end position="1308"/>
    </location>
</feature>
<feature type="compositionally biased region" description="Basic and acidic residues" evidence="1">
    <location>
        <begin position="2934"/>
        <end position="2959"/>
    </location>
</feature>
<feature type="compositionally biased region" description="Basic and acidic residues" evidence="1">
    <location>
        <begin position="203"/>
        <end position="216"/>
    </location>
</feature>
<feature type="region of interest" description="Disordered" evidence="1">
    <location>
        <begin position="1332"/>
        <end position="1522"/>
    </location>
</feature>
<reference evidence="3 4" key="1">
    <citation type="submission" date="2019-01" db="EMBL/GenBank/DDBJ databases">
        <authorList>
            <person name="Sayadi A."/>
        </authorList>
    </citation>
    <scope>NUCLEOTIDE SEQUENCE [LARGE SCALE GENOMIC DNA]</scope>
</reference>
<organism evidence="3 4">
    <name type="scientific">Callosobruchus maculatus</name>
    <name type="common">Southern cowpea weevil</name>
    <name type="synonym">Pulse bruchid</name>
    <dbReference type="NCBI Taxonomy" id="64391"/>
    <lineage>
        <taxon>Eukaryota</taxon>
        <taxon>Metazoa</taxon>
        <taxon>Ecdysozoa</taxon>
        <taxon>Arthropoda</taxon>
        <taxon>Hexapoda</taxon>
        <taxon>Insecta</taxon>
        <taxon>Pterygota</taxon>
        <taxon>Neoptera</taxon>
        <taxon>Endopterygota</taxon>
        <taxon>Coleoptera</taxon>
        <taxon>Polyphaga</taxon>
        <taxon>Cucujiformia</taxon>
        <taxon>Chrysomeloidea</taxon>
        <taxon>Chrysomelidae</taxon>
        <taxon>Bruchinae</taxon>
        <taxon>Bruchini</taxon>
        <taxon>Callosobruchus</taxon>
    </lineage>
</organism>
<feature type="region of interest" description="Disordered" evidence="1">
    <location>
        <begin position="2784"/>
        <end position="2817"/>
    </location>
</feature>
<feature type="compositionally biased region" description="Polar residues" evidence="1">
    <location>
        <begin position="2001"/>
        <end position="2016"/>
    </location>
</feature>
<feature type="compositionally biased region" description="Polar residues" evidence="1">
    <location>
        <begin position="2029"/>
        <end position="2040"/>
    </location>
</feature>
<sequence>MENETSEMIVKRVSVPIGLEELMEGLSKEVLLKKPDDLYEFAARYFSKLLLLRDKTNYKVKTVRSAQTVTEQNRRLTRVPYGTLPKALSRQFSIRDHSATRRNQLRQPRTESPRRQIHPQTDSLASKRDSSKTNKNGVTQQSSTKNTEAATEQLEPSVNKVALSSRRPRRRYDSKRSSSHDKNETQSKGTKSSNASASESADTIERTEMIPKRRESNSSTLSNVPSIESSEAKFNTDSPAKAPKDVVKDGSTLSTPRDKSSTDKTKSSKRDVGASDSSGKDIVEESCGTKPLRDGKAMKKSTSKVSPRSDSSKCDTQRSIGSDGRNSKAISPSKDKSKAKLLKEQGVTDKSSKNYGAPSASRFTDGQSNIATAGLANSSTADHSTDKVSSKEVSLNSGSPSDSIGNKAVAEHSATQDTSKAAASISGAPKNGVKNNLSQIGEMNGKAKDEKDSSEHTTSVDESQKDIKKDGIMNSDSVGKSRIENSAMEATSHKSESKDTLQKKPSSNEERDRSSSIRNQNISKAAESISEASEDGTKNDISGGVEDNVKHEKDPSKHMTSTDKSHKDINKDQVMKSDSVGKSETEDKLHKAPSSNEERDRSSSIHNQDVSKAAESISEASKYGTKNDLSQIPGEFEGTAKNEKDSAKHMTSADGSQKSLEKDGSINPDSAGNVDALKSTSHESKTEDKLQTKPSSNEKRDHSNGIHNQNISEATESISKASKNGAKNDLSKISDEVDSNAKKVKDSLKHMTSADESQKDLEKDGTINCDSAGKPRIEDHVLEGTSESEKMIQKNLLSDEERDQSSSICNPPDISCASNQHFQQSSPKDSGKISESSSLKSTEHCSKVSKAGEDGTKCSQIGQKNISESGSYAASEEKIQDNSTSVSTDKLPTDSKVTENQSLVDSSSPKISQNKINTRDDTKMSSKEETRSISSSEEDKKGKCVSIQDSSIHISSDSKKSPKEMKYNNIGKSSLERKSPANMSSNEENHERSKTSDLEGRECVAKSSTLEHQPPYEGSSKSDPQKNKSSTTTSSENQSPQNDLIERKAEEKDNYLSHASLNSTNMDRSSSADKTVPLDESSKIIEQDIVKSCSGTSKETSKSDETNNFKDKDGAKENTNTHNISNDSDTTMQPRTIEKNQIKSGDDLTILDVRSETSRVSDEKLRHGRSVKSPKSSSKDKLKSANGSEKKKSIKESNQVELSTESDKNTSIHSATSSSQANKLEEHGDSNSTGLSQESEQASASGKQVESIKQEVTENKVTDSTESSKNISDSNDKDGSVGSEQPSGNTYPVAALDGVEKKPLSNSEKTVASMNILDSGLILAEENDDIKTNSKKVISPTPSNIEVSTTEAITSDDHSNNDDQANKDDLQRKSTSGNSEIELNVNLTNEEAKSLSSRSEQHKNIVSKKTTTHSTDEVNVSDNLTTHTSEGDSDRSPGVTKIQDVSDPKQALLTNTNAELNNHKIKHNGEENSGSSKNEKLSSTVGSTDAKHIANGSKGTSELEVDTSEKHADLKEFKTGAENTEVGEDMAISLVGREMLGKSTNLKSEDVSVVDGKSVSENSEIEMELPQTTEHGTKSSSSSTSSGKTKTTDDEPKVTGLSNTEVGHGATREVTSDSSQPKSIFNTNIDRDLDKTDTVEEHAPKEQNTNTNSNKPDVNKGKVVILNTEIANSLPNTSGENEKTDNTSATVQGNQSDKARNNITEMQAPVVSEISIGKGISELNQHTSSDSSFKTGTTVSSDENRIVSDKTAGVNGNSTESTQAASSIKGYETKGAGLTDENNSSSINVEVKGRQKIETQTSAISSAANVMDKDIDSAAKNSESDHSIGSTVPHELSPTTSNNVKSDDKKQESSTEVNQVRMPKDAKKKSVDETKSAGQEKIKKSLQKSLSLETGSSPSNSGRLASSSLKSGSKESSRLVNDLPVNAYPKKSAISSRDNGDRVSTSKSKEPSEISKNRQVSPKKLTLPENQQPNPKDSTAKSMSNSSSSSSAGSSKLSSNKEQSADSGNNSLTTSSSEKEVSKDRCDVTETQTNENQKPSSSHKRALQRSSKVVESSGKSLSTSRGSGSGEAKPTAPSEKVDSTEKRDKTGENKLPRSNASEEKRPVLDKTENSTKDKKAVPSLSVDKEINDKAKASLEAEPVNSTKNIPLDTVPKKMSLEDDNCGASDNSEKVSSSKASKIPIKINHKDDQRANVSAKADGGILDTNLLSVKNVEPEKDEVQKMKQELEEANTHNMDRGKKNHVDGISDEDRLILEKLNIDVTKDNTTSFSKQDVDQTCGTKDVGVDGVDLHRITTDAGGVQTIDSKEQKSENHMNVATNKLAESGQTESQIESIVGGDDVSKIALRELHSEHTKDASKSSEAETSIVGDGMQNHSVTKRATEEYDSEKSSMSKSVGQIEKPNVIQQTLQHKNELHPDVKGFINQFIQNEQENVYKEHCLCREVRLHDDEKTPETSSKEQNQAVDEYNAESGKAEDIANTSSTSTEQDAVIKNQSKQGEGGGQTKIDLIGLTLKHKDGLHPDVKGFLGNFIEKEQENVYKEHCSCKEVSLHDTTDDIGANDKEHMSPDAEEHKTTIQKQRYEEIATHIDDKVIKRGYSIDSAKPNGYLNYKIPTAEVKGIQALTVQDQNGKFINKANESNKESSRFDIAKLREELERVQDESKMNTFHSSYNPYKLRQELKQYSSTASDKNNNTHKTFSAANAVLKIQSMWRGFLVRKVLKRDETLEKRASPVKANGVLKSGIGEKAPSSATIIANGGHTIPKDTNVIDPPIELSLKEQKVIRDEDSTTSGRINNKLEASMTLQVSDSRPDKSSTASSAALTGVLKTENSQSYITLAANGGQKIPKDEHVIGTVNEVETNSAEPSEASNSGSNKEAVTDVLGSNAPTAQKVETVAKHSQNMSHGVLESDSGQKSDQNSHSSETPIDNKGYESISKESHTTLDQSRETSLKDVSNRESLSKSSELSLEDPSSAAVSQSGLQKSKNAPEFKVPFDSHLKDSPKYNTKDPKGSHADTSTLQNQKSSKPSSSGVVHTLPNSEASNTEKEDAEELEKAATALQSMWRGFKARKGNDVESKKMWPQPVRRKRKTEDKDMRKVSSICKEDAAALKIQSLWKAYVARKGIDTFKVSF</sequence>
<dbReference type="EMBL" id="CAACVG010006851">
    <property type="protein sequence ID" value="VEN42142.1"/>
    <property type="molecule type" value="Genomic_DNA"/>
</dbReference>
<feature type="compositionally biased region" description="Low complexity" evidence="1">
    <location>
        <begin position="1578"/>
        <end position="1589"/>
    </location>
</feature>
<feature type="compositionally biased region" description="Polar residues" evidence="1">
    <location>
        <begin position="2910"/>
        <end position="2925"/>
    </location>
</feature>
<feature type="compositionally biased region" description="Polar residues" evidence="1">
    <location>
        <begin position="186"/>
        <end position="201"/>
    </location>
</feature>
<evidence type="ECO:0000313" key="4">
    <source>
        <dbReference type="Proteomes" id="UP000410492"/>
    </source>
</evidence>
<feature type="compositionally biased region" description="Polar residues" evidence="1">
    <location>
        <begin position="1686"/>
        <end position="1702"/>
    </location>
</feature>
<feature type="compositionally biased region" description="Basic and acidic residues" evidence="1">
    <location>
        <begin position="987"/>
        <end position="1004"/>
    </location>
</feature>
<keyword evidence="4" id="KW-1185">Reference proteome</keyword>
<feature type="compositionally biased region" description="Basic and acidic residues" evidence="1">
    <location>
        <begin position="773"/>
        <end position="792"/>
    </location>
</feature>
<dbReference type="InterPro" id="IPR003117">
    <property type="entry name" value="cAMP_dep_PK_reg_su_I/II_a/b"/>
</dbReference>
<feature type="compositionally biased region" description="Polar residues" evidence="1">
    <location>
        <begin position="133"/>
        <end position="156"/>
    </location>
</feature>
<feature type="compositionally biased region" description="Basic and acidic residues" evidence="1">
    <location>
        <begin position="1099"/>
        <end position="1116"/>
    </location>
</feature>
<feature type="compositionally biased region" description="Basic and acidic residues" evidence="1">
    <location>
        <begin position="1811"/>
        <end position="1826"/>
    </location>
</feature>
<dbReference type="Gene3D" id="1.20.890.10">
    <property type="entry name" value="cAMP-dependent protein kinase regulatory subunit, dimerization-anchoring domain"/>
    <property type="match status" value="1"/>
</dbReference>
<feature type="compositionally biased region" description="Basic and acidic residues" evidence="1">
    <location>
        <begin position="491"/>
        <end position="515"/>
    </location>
</feature>
<feature type="compositionally biased region" description="Basic and acidic residues" evidence="1">
    <location>
        <begin position="1076"/>
        <end position="1089"/>
    </location>
</feature>
<feature type="compositionally biased region" description="Basic and acidic residues" evidence="1">
    <location>
        <begin position="956"/>
        <end position="966"/>
    </location>
</feature>
<dbReference type="SUPFAM" id="SSF47391">
    <property type="entry name" value="Dimerization-anchoring domain of cAMP-dependent PK regulatory subunit"/>
    <property type="match status" value="1"/>
</dbReference>
<feature type="compositionally biased region" description="Basic and acidic residues" evidence="1">
    <location>
        <begin position="2985"/>
        <end position="3012"/>
    </location>
</feature>
<feature type="compositionally biased region" description="Basic and acidic residues" evidence="1">
    <location>
        <begin position="174"/>
        <end position="185"/>
    </location>
</feature>
<feature type="compositionally biased region" description="Polar residues" evidence="1">
    <location>
        <begin position="1117"/>
        <end position="1134"/>
    </location>
</feature>
<dbReference type="CDD" id="cd12100">
    <property type="entry name" value="DD_CABYR_SP17"/>
    <property type="match status" value="1"/>
</dbReference>
<dbReference type="OrthoDB" id="252964at2759"/>
<feature type="compositionally biased region" description="Low complexity" evidence="1">
    <location>
        <begin position="2056"/>
        <end position="2066"/>
    </location>
</feature>
<feature type="compositionally biased region" description="Polar residues" evidence="1">
    <location>
        <begin position="2479"/>
        <end position="2498"/>
    </location>
</feature>
<evidence type="ECO:0000256" key="1">
    <source>
        <dbReference type="SAM" id="MobiDB-lite"/>
    </source>
</evidence>
<feature type="compositionally biased region" description="Basic and acidic residues" evidence="1">
    <location>
        <begin position="1044"/>
        <end position="1055"/>
    </location>
</feature>
<feature type="compositionally biased region" description="Low complexity" evidence="1">
    <location>
        <begin position="1027"/>
        <end position="1042"/>
    </location>
</feature>
<feature type="compositionally biased region" description="Polar residues" evidence="1">
    <location>
        <begin position="705"/>
        <end position="722"/>
    </location>
</feature>
<feature type="compositionally biased region" description="Basic and acidic residues" evidence="1">
    <location>
        <begin position="1250"/>
        <end position="1263"/>
    </location>
</feature>
<dbReference type="Pfam" id="PF02197">
    <property type="entry name" value="RIIa"/>
    <property type="match status" value="1"/>
</dbReference>
<feature type="compositionally biased region" description="Basic and acidic residues" evidence="1">
    <location>
        <begin position="1355"/>
        <end position="1372"/>
    </location>
</feature>
<feature type="domain" description="RIIa" evidence="2">
    <location>
        <begin position="17"/>
        <end position="54"/>
    </location>
</feature>
<feature type="compositionally biased region" description="Basic and acidic residues" evidence="1">
    <location>
        <begin position="729"/>
        <end position="765"/>
    </location>
</feature>
<feature type="compositionally biased region" description="Low complexity" evidence="1">
    <location>
        <begin position="2173"/>
        <end position="2184"/>
    </location>
</feature>
<feature type="compositionally biased region" description="Basic and acidic residues" evidence="1">
    <location>
        <begin position="547"/>
        <end position="603"/>
    </location>
</feature>
<feature type="compositionally biased region" description="Basic and acidic residues" evidence="1">
    <location>
        <begin position="1136"/>
        <end position="1146"/>
    </location>
</feature>
<feature type="compositionally biased region" description="Low complexity" evidence="1">
    <location>
        <begin position="1887"/>
        <end position="1911"/>
    </location>
</feature>
<feature type="compositionally biased region" description="Polar residues" evidence="1">
    <location>
        <begin position="391"/>
        <end position="404"/>
    </location>
</feature>
<feature type="compositionally biased region" description="Low complexity" evidence="1">
    <location>
        <begin position="825"/>
        <end position="840"/>
    </location>
</feature>
<feature type="compositionally biased region" description="Basic and acidic residues" evidence="1">
    <location>
        <begin position="333"/>
        <end position="352"/>
    </location>
</feature>
<feature type="compositionally biased region" description="Polar residues" evidence="1">
    <location>
        <begin position="1057"/>
        <end position="1073"/>
    </location>
</feature>
<feature type="region of interest" description="Disordered" evidence="1">
    <location>
        <begin position="2352"/>
        <end position="2401"/>
    </location>
</feature>
<dbReference type="InterPro" id="IPR000048">
    <property type="entry name" value="IQ_motif_EF-hand-BS"/>
</dbReference>
<feature type="compositionally biased region" description="Polar residues" evidence="1">
    <location>
        <begin position="1211"/>
        <end position="1222"/>
    </location>
</feature>
<feature type="compositionally biased region" description="Polar residues" evidence="1">
    <location>
        <begin position="1933"/>
        <end position="1946"/>
    </location>
</feature>
<feature type="compositionally biased region" description="Polar residues" evidence="1">
    <location>
        <begin position="1230"/>
        <end position="1248"/>
    </location>
</feature>
<feature type="compositionally biased region" description="Polar residues" evidence="1">
    <location>
        <begin position="1798"/>
        <end position="1808"/>
    </location>
</feature>
<feature type="compositionally biased region" description="Polar residues" evidence="1">
    <location>
        <begin position="898"/>
        <end position="916"/>
    </location>
</feature>
<feature type="compositionally biased region" description="Basic and acidic residues" evidence="1">
    <location>
        <begin position="2352"/>
        <end position="2363"/>
    </location>
</feature>
<feature type="compositionally biased region" description="Polar residues" evidence="1">
    <location>
        <begin position="1471"/>
        <end position="1487"/>
    </location>
</feature>
<feature type="compositionally biased region" description="Polar residues" evidence="1">
    <location>
        <begin position="217"/>
        <end position="238"/>
    </location>
</feature>
<feature type="compositionally biased region" description="Basic and acidic residues" evidence="1">
    <location>
        <begin position="2381"/>
        <end position="2392"/>
    </location>
</feature>
<dbReference type="Pfam" id="PF00612">
    <property type="entry name" value="IQ"/>
    <property type="match status" value="3"/>
</dbReference>
<feature type="compositionally biased region" description="Basic and acidic residues" evidence="1">
    <location>
        <begin position="1862"/>
        <end position="1883"/>
    </location>
</feature>
<feature type="compositionally biased region" description="Polar residues" evidence="1">
    <location>
        <begin position="3013"/>
        <end position="3041"/>
    </location>
</feature>
<feature type="compositionally biased region" description="Polar residues" evidence="1">
    <location>
        <begin position="1646"/>
        <end position="1656"/>
    </location>
</feature>
<dbReference type="SMART" id="SM00394">
    <property type="entry name" value="RIIa"/>
    <property type="match status" value="1"/>
</dbReference>
<feature type="compositionally biased region" description="Basic and acidic residues" evidence="1">
    <location>
        <begin position="680"/>
        <end position="704"/>
    </location>
</feature>
<feature type="compositionally biased region" description="Basic and acidic residues" evidence="1">
    <location>
        <begin position="2017"/>
        <end position="2028"/>
    </location>
</feature>
<dbReference type="PROSITE" id="PS50096">
    <property type="entry name" value="IQ"/>
    <property type="match status" value="3"/>
</dbReference>
<feature type="compositionally biased region" description="Polar residues" evidence="1">
    <location>
        <begin position="1616"/>
        <end position="1628"/>
    </location>
</feature>
<feature type="region of interest" description="Disordered" evidence="1">
    <location>
        <begin position="1542"/>
        <end position="1702"/>
    </location>
</feature>
<evidence type="ECO:0000259" key="2">
    <source>
        <dbReference type="SMART" id="SM00394"/>
    </source>
</evidence>
<feature type="compositionally biased region" description="Basic and acidic residues" evidence="1">
    <location>
        <begin position="256"/>
        <end position="283"/>
    </location>
</feature>
<feature type="compositionally biased region" description="Polar residues" evidence="1">
    <location>
        <begin position="1754"/>
        <end position="1766"/>
    </location>
</feature>
<feature type="compositionally biased region" description="Polar residues" evidence="1">
    <location>
        <begin position="1373"/>
        <end position="1398"/>
    </location>
</feature>
<feature type="compositionally biased region" description="Polar residues" evidence="1">
    <location>
        <begin position="2802"/>
        <end position="2817"/>
    </location>
</feature>
<feature type="compositionally biased region" description="Basic and acidic residues" evidence="1">
    <location>
        <begin position="1629"/>
        <end position="1645"/>
    </location>
</feature>
<feature type="compositionally biased region" description="Polar residues" evidence="1">
    <location>
        <begin position="1723"/>
        <end position="1741"/>
    </location>
</feature>
<accession>A0A653C329</accession>
<gene>
    <name evidence="3" type="ORF">CALMAC_LOCUS5735</name>
</gene>
<feature type="compositionally biased region" description="Low complexity" evidence="1">
    <location>
        <begin position="611"/>
        <end position="622"/>
    </location>
</feature>
<feature type="compositionally biased region" description="Polar residues" evidence="1">
    <location>
        <begin position="1669"/>
        <end position="1679"/>
    </location>
</feature>
<feature type="compositionally biased region" description="Polar residues" evidence="1">
    <location>
        <begin position="361"/>
        <end position="382"/>
    </location>
</feature>
<feature type="region of interest" description="Disordered" evidence="1">
    <location>
        <begin position="1723"/>
        <end position="2184"/>
    </location>
</feature>
<feature type="compositionally biased region" description="Polar residues" evidence="1">
    <location>
        <begin position="857"/>
        <end position="872"/>
    </location>
</feature>
<feature type="compositionally biased region" description="Low complexity" evidence="1">
    <location>
        <begin position="1451"/>
        <end position="1460"/>
    </location>
</feature>
<name>A0A653C329_CALMS</name>
<protein>
    <recommendedName>
        <fullName evidence="2">RIIa domain-containing protein</fullName>
    </recommendedName>
</protein>
<feature type="compositionally biased region" description="Basic and acidic residues" evidence="1">
    <location>
        <begin position="841"/>
        <end position="856"/>
    </location>
</feature>
<feature type="compositionally biased region" description="Basic and acidic residues" evidence="1">
    <location>
        <begin position="1177"/>
        <end position="1195"/>
    </location>
</feature>
<feature type="compositionally biased region" description="Basic and acidic residues" evidence="1">
    <location>
        <begin position="917"/>
        <end position="942"/>
    </location>
</feature>
<feature type="compositionally biased region" description="Basic and acidic residues" evidence="1">
    <location>
        <begin position="445"/>
        <end position="471"/>
    </location>
</feature>
<dbReference type="CDD" id="cd23767">
    <property type="entry name" value="IQCD"/>
    <property type="match status" value="3"/>
</dbReference>
<feature type="compositionally biased region" description="Basic and acidic residues" evidence="1">
    <location>
        <begin position="1947"/>
        <end position="1956"/>
    </location>
</feature>
<feature type="region of interest" description="Disordered" evidence="1">
    <location>
        <begin position="2450"/>
        <end position="2504"/>
    </location>
</feature>
<feature type="compositionally biased region" description="Polar residues" evidence="1">
    <location>
        <begin position="881"/>
        <end position="890"/>
    </location>
</feature>
<feature type="compositionally biased region" description="Polar residues" evidence="1">
    <location>
        <begin position="1407"/>
        <end position="1428"/>
    </location>
</feature>